<organism evidence="1 2">
    <name type="scientific">Caerostris darwini</name>
    <dbReference type="NCBI Taxonomy" id="1538125"/>
    <lineage>
        <taxon>Eukaryota</taxon>
        <taxon>Metazoa</taxon>
        <taxon>Ecdysozoa</taxon>
        <taxon>Arthropoda</taxon>
        <taxon>Chelicerata</taxon>
        <taxon>Arachnida</taxon>
        <taxon>Araneae</taxon>
        <taxon>Araneomorphae</taxon>
        <taxon>Entelegynae</taxon>
        <taxon>Araneoidea</taxon>
        <taxon>Araneidae</taxon>
        <taxon>Caerostris</taxon>
    </lineage>
</organism>
<evidence type="ECO:0000313" key="2">
    <source>
        <dbReference type="Proteomes" id="UP001054837"/>
    </source>
</evidence>
<proteinExistence type="predicted"/>
<dbReference type="AlphaFoldDB" id="A0AAV4MU14"/>
<dbReference type="Proteomes" id="UP001054837">
    <property type="component" value="Unassembled WGS sequence"/>
</dbReference>
<evidence type="ECO:0000313" key="1">
    <source>
        <dbReference type="EMBL" id="GIX74876.1"/>
    </source>
</evidence>
<gene>
    <name evidence="1" type="ORF">CDAR_205991</name>
</gene>
<comment type="caution">
    <text evidence="1">The sequence shown here is derived from an EMBL/GenBank/DDBJ whole genome shotgun (WGS) entry which is preliminary data.</text>
</comment>
<keyword evidence="2" id="KW-1185">Reference proteome</keyword>
<evidence type="ECO:0008006" key="3">
    <source>
        <dbReference type="Google" id="ProtNLM"/>
    </source>
</evidence>
<reference evidence="1 2" key="1">
    <citation type="submission" date="2021-06" db="EMBL/GenBank/DDBJ databases">
        <title>Caerostris darwini draft genome.</title>
        <authorList>
            <person name="Kono N."/>
            <person name="Arakawa K."/>
        </authorList>
    </citation>
    <scope>NUCLEOTIDE SEQUENCE [LARGE SCALE GENOMIC DNA]</scope>
</reference>
<sequence length="121" mass="13914">MANFLQGKSGLWNLSQGKHQQTIWKFLSQSTPHWSRGFNLVPAHFFSKDPKCACGHVIEDKHHLIYQCSKWRKIRQSYFPANVSNIALPQLLQSISVRSGLEIILKQRLEEALSAIEDNLQ</sequence>
<protein>
    <recommendedName>
        <fullName evidence="3">Reverse transcriptase zinc-binding domain-containing protein</fullName>
    </recommendedName>
</protein>
<dbReference type="EMBL" id="BPLQ01000774">
    <property type="protein sequence ID" value="GIX74876.1"/>
    <property type="molecule type" value="Genomic_DNA"/>
</dbReference>
<accession>A0AAV4MU14</accession>
<name>A0AAV4MU14_9ARAC</name>